<feature type="signal peptide" evidence="1">
    <location>
        <begin position="1"/>
        <end position="22"/>
    </location>
</feature>
<organism evidence="2 3">
    <name type="scientific">Candidatus Methylospira mobilis</name>
    <dbReference type="NCBI Taxonomy" id="1808979"/>
    <lineage>
        <taxon>Bacteria</taxon>
        <taxon>Pseudomonadati</taxon>
        <taxon>Pseudomonadota</taxon>
        <taxon>Gammaproteobacteria</taxon>
        <taxon>Methylococcales</taxon>
        <taxon>Methylococcaceae</taxon>
        <taxon>Candidatus Methylospira</taxon>
    </lineage>
</organism>
<keyword evidence="3" id="KW-1185">Reference proteome</keyword>
<dbReference type="PROSITE" id="PS51257">
    <property type="entry name" value="PROKAR_LIPOPROTEIN"/>
    <property type="match status" value="1"/>
</dbReference>
<evidence type="ECO:0000313" key="2">
    <source>
        <dbReference type="EMBL" id="QFY44106.1"/>
    </source>
</evidence>
<dbReference type="Proteomes" id="UP000325755">
    <property type="component" value="Chromosome"/>
</dbReference>
<accession>A0A5Q0BQY9</accession>
<dbReference type="RefSeq" id="WP_153250074.1">
    <property type="nucleotide sequence ID" value="NZ_CP044205.1"/>
</dbReference>
<evidence type="ECO:0000313" key="3">
    <source>
        <dbReference type="Proteomes" id="UP000325755"/>
    </source>
</evidence>
<gene>
    <name evidence="2" type="ORF">F6R98_16930</name>
</gene>
<dbReference type="InParanoid" id="A0A5Q0BQY9"/>
<sequence length="91" mass="9209">MKAIKLAVILAAASLAVGCASKGDLANLQTQVDGLKAETASIKSTADEALAAAQAAESKAASADASARRAAAAAEETNSKLDRLFKKHQLK</sequence>
<dbReference type="Pfam" id="PF11839">
    <property type="entry name" value="Alanine_zipper"/>
    <property type="match status" value="1"/>
</dbReference>
<name>A0A5Q0BQY9_9GAMM</name>
<dbReference type="NCBIfam" id="NF040598">
    <property type="entry name" value="Ala_zip_lipo"/>
    <property type="match status" value="1"/>
</dbReference>
<proteinExistence type="predicted"/>
<protein>
    <recommendedName>
        <fullName evidence="4">Lipoprotein</fullName>
    </recommendedName>
</protein>
<evidence type="ECO:0000256" key="1">
    <source>
        <dbReference type="SAM" id="SignalP"/>
    </source>
</evidence>
<dbReference type="KEGG" id="mmob:F6R98_16930"/>
<dbReference type="InterPro" id="IPR021793">
    <property type="entry name" value="Oprl"/>
</dbReference>
<keyword evidence="1" id="KW-0732">Signal</keyword>
<evidence type="ECO:0008006" key="4">
    <source>
        <dbReference type="Google" id="ProtNLM"/>
    </source>
</evidence>
<feature type="chain" id="PRO_5024961508" description="Lipoprotein" evidence="1">
    <location>
        <begin position="23"/>
        <end position="91"/>
    </location>
</feature>
<reference evidence="2 3" key="1">
    <citation type="submission" date="2019-09" db="EMBL/GenBank/DDBJ databases">
        <title>Ecophysiology of the spiral-shaped methanotroph Methylospira mobilis as revealed by the complete genome sequence.</title>
        <authorList>
            <person name="Oshkin I.Y."/>
            <person name="Dedysh S.N."/>
            <person name="Miroshnikov K."/>
            <person name="Danilova O.V."/>
            <person name="Hakobyan A."/>
            <person name="Liesack W."/>
        </authorList>
    </citation>
    <scope>NUCLEOTIDE SEQUENCE [LARGE SCALE GENOMIC DNA]</scope>
    <source>
        <strain evidence="2 3">Shm1</strain>
    </source>
</reference>
<dbReference type="AlphaFoldDB" id="A0A5Q0BQY9"/>
<dbReference type="EMBL" id="CP044205">
    <property type="protein sequence ID" value="QFY44106.1"/>
    <property type="molecule type" value="Genomic_DNA"/>
</dbReference>